<evidence type="ECO:0000313" key="4">
    <source>
        <dbReference type="EMBL" id="TGO51614.1"/>
    </source>
</evidence>
<dbReference type="PANTHER" id="PTHR44229">
    <property type="entry name" value="15-HYDROXYPROSTAGLANDIN DEHYDROGENASE [NAD(+)]"/>
    <property type="match status" value="1"/>
</dbReference>
<keyword evidence="3" id="KW-0812">Transmembrane</keyword>
<feature type="transmembrane region" description="Helical" evidence="3">
    <location>
        <begin position="123"/>
        <end position="145"/>
    </location>
</feature>
<gene>
    <name evidence="4" type="ORF">BOTNAR_0350g00090</name>
</gene>
<dbReference type="InterPro" id="IPR036291">
    <property type="entry name" value="NAD(P)-bd_dom_sf"/>
</dbReference>
<keyword evidence="2" id="KW-0560">Oxidoreductase</keyword>
<keyword evidence="5" id="KW-1185">Reference proteome</keyword>
<reference evidence="4 5" key="1">
    <citation type="submission" date="2017-12" db="EMBL/GenBank/DDBJ databases">
        <title>Comparative genomics of Botrytis spp.</title>
        <authorList>
            <person name="Valero-Jimenez C.A."/>
            <person name="Tapia P."/>
            <person name="Veloso J."/>
            <person name="Silva-Moreno E."/>
            <person name="Staats M."/>
            <person name="Valdes J.H."/>
            <person name="Van Kan J.A.L."/>
        </authorList>
    </citation>
    <scope>NUCLEOTIDE SEQUENCE [LARGE SCALE GENOMIC DNA]</scope>
    <source>
        <strain evidence="4 5">MUCL2120</strain>
    </source>
</reference>
<evidence type="ECO:0000256" key="3">
    <source>
        <dbReference type="SAM" id="Phobius"/>
    </source>
</evidence>
<evidence type="ECO:0000313" key="5">
    <source>
        <dbReference type="Proteomes" id="UP000297452"/>
    </source>
</evidence>
<protein>
    <submittedName>
        <fullName evidence="4">Uncharacterized protein</fullName>
    </submittedName>
</protein>
<accession>A0A4Z1HS31</accession>
<dbReference type="GO" id="GO:0005737">
    <property type="term" value="C:cytoplasm"/>
    <property type="evidence" value="ECO:0007669"/>
    <property type="project" value="TreeGrafter"/>
</dbReference>
<dbReference type="Gene3D" id="3.40.50.720">
    <property type="entry name" value="NAD(P)-binding Rossmann-like Domain"/>
    <property type="match status" value="1"/>
</dbReference>
<dbReference type="OrthoDB" id="5371740at2759"/>
<dbReference type="STRING" id="278944.A0A4Z1HS31"/>
<dbReference type="Proteomes" id="UP000297452">
    <property type="component" value="Unassembled WGS sequence"/>
</dbReference>
<organism evidence="4 5">
    <name type="scientific">Botryotinia narcissicola</name>
    <dbReference type="NCBI Taxonomy" id="278944"/>
    <lineage>
        <taxon>Eukaryota</taxon>
        <taxon>Fungi</taxon>
        <taxon>Dikarya</taxon>
        <taxon>Ascomycota</taxon>
        <taxon>Pezizomycotina</taxon>
        <taxon>Leotiomycetes</taxon>
        <taxon>Helotiales</taxon>
        <taxon>Sclerotiniaceae</taxon>
        <taxon>Botryotinia</taxon>
    </lineage>
</organism>
<keyword evidence="3" id="KW-1133">Transmembrane helix</keyword>
<proteinExistence type="inferred from homology"/>
<evidence type="ECO:0000256" key="1">
    <source>
        <dbReference type="ARBA" id="ARBA00006484"/>
    </source>
</evidence>
<comment type="caution">
    <text evidence="4">The sequence shown here is derived from an EMBL/GenBank/DDBJ whole genome shotgun (WGS) entry which is preliminary data.</text>
</comment>
<dbReference type="AlphaFoldDB" id="A0A4Z1HS31"/>
<evidence type="ECO:0000256" key="2">
    <source>
        <dbReference type="ARBA" id="ARBA00023002"/>
    </source>
</evidence>
<comment type="similarity">
    <text evidence="1">Belongs to the short-chain dehydrogenases/reductases (SDR) family.</text>
</comment>
<dbReference type="SUPFAM" id="SSF51735">
    <property type="entry name" value="NAD(P)-binding Rossmann-fold domains"/>
    <property type="match status" value="1"/>
</dbReference>
<dbReference type="PANTHER" id="PTHR44229:SF4">
    <property type="entry name" value="15-HYDROXYPROSTAGLANDIN DEHYDROGENASE [NAD(+)]"/>
    <property type="match status" value="1"/>
</dbReference>
<sequence>MNLKHLLSDALATVDRYGVKRFSKQAQCLKGRGLCPTLEEPPCIDLKALEVNLIGVMYTTNLAFHYLPKNPGSEKVYQPSTSTEGQDSANRDRHILLIGSMAGIFPMAAQVQYCTAKYAILRLYHSLICTAFIKGIFINLFMLYFTDTPIWSTFGREILVGVPLGEIEDVVDTDTRLMARTLNGAKFGGIWEVYGQDFDDFGKCSASFARLEVNSWGNWMLDLAAALLYAFKKWLKV</sequence>
<dbReference type="EMBL" id="PQXJ01000350">
    <property type="protein sequence ID" value="TGO51614.1"/>
    <property type="molecule type" value="Genomic_DNA"/>
</dbReference>
<dbReference type="GO" id="GO:0016616">
    <property type="term" value="F:oxidoreductase activity, acting on the CH-OH group of donors, NAD or NADP as acceptor"/>
    <property type="evidence" value="ECO:0007669"/>
    <property type="project" value="TreeGrafter"/>
</dbReference>
<name>A0A4Z1HS31_9HELO</name>
<keyword evidence="3" id="KW-0472">Membrane</keyword>